<name>A0A5C5RS39_9ACTN</name>
<proteinExistence type="predicted"/>
<keyword evidence="1" id="KW-0175">Coiled coil</keyword>
<sequence length="120" mass="12888">MTGPAPQLTANEVSMHLLALARELDRLTSALNNEDVELARMSEELKLADARAFLGAEGSVDARKAIAVTQTAELRAAVAVKEAVVRGLIRESKALYARIDVGRTHGVNLRSELKTLGVQP</sequence>
<dbReference type="EMBL" id="VIGV01000002">
    <property type="protein sequence ID" value="TWS25378.1"/>
    <property type="molecule type" value="Genomic_DNA"/>
</dbReference>
<accession>A0A5C5RS39</accession>
<feature type="coiled-coil region" evidence="1">
    <location>
        <begin position="24"/>
        <end position="51"/>
    </location>
</feature>
<evidence type="ECO:0008006" key="4">
    <source>
        <dbReference type="Google" id="ProtNLM"/>
    </source>
</evidence>
<evidence type="ECO:0000313" key="3">
    <source>
        <dbReference type="Proteomes" id="UP000319792"/>
    </source>
</evidence>
<organism evidence="2 3">
    <name type="scientific">Tsukamurella sputi</name>
    <dbReference type="NCBI Taxonomy" id="2591848"/>
    <lineage>
        <taxon>Bacteria</taxon>
        <taxon>Bacillati</taxon>
        <taxon>Actinomycetota</taxon>
        <taxon>Actinomycetes</taxon>
        <taxon>Mycobacteriales</taxon>
        <taxon>Tsukamurellaceae</taxon>
        <taxon>Tsukamurella</taxon>
    </lineage>
</organism>
<reference evidence="2 3" key="1">
    <citation type="submission" date="2019-06" db="EMBL/GenBank/DDBJ databases">
        <authorList>
            <person name="Teng J.L.L."/>
            <person name="Lee H.H."/>
            <person name="Lau S.K.P."/>
            <person name="Woo P.C.Y."/>
        </authorList>
    </citation>
    <scope>NUCLEOTIDE SEQUENCE [LARGE SCALE GENOMIC DNA]</scope>
    <source>
        <strain evidence="2 3">HKU70</strain>
    </source>
</reference>
<evidence type="ECO:0000313" key="2">
    <source>
        <dbReference type="EMBL" id="TWS25378.1"/>
    </source>
</evidence>
<protein>
    <recommendedName>
        <fullName evidence="4">Flagellar protein FlgN</fullName>
    </recommendedName>
</protein>
<gene>
    <name evidence="2" type="ORF">FK268_09310</name>
</gene>
<keyword evidence="3" id="KW-1185">Reference proteome</keyword>
<reference evidence="2 3" key="2">
    <citation type="submission" date="2019-08" db="EMBL/GenBank/DDBJ databases">
        <title>Tsukamurella conjunctivitidis sp. nov., Tsukamurella assacharolytica sp. nov. and Tsukamurella sputae sp. nov. isolated from patients with conjunctivitis, bacteraemia (lymphoma) and respiratory infection (sputum) in Hong Kong.</title>
        <authorList>
            <person name="Fok K.M.N."/>
            <person name="Fong J.Y.H."/>
        </authorList>
    </citation>
    <scope>NUCLEOTIDE SEQUENCE [LARGE SCALE GENOMIC DNA]</scope>
    <source>
        <strain evidence="2 3">HKU70</strain>
    </source>
</reference>
<dbReference type="RefSeq" id="WP_146433317.1">
    <property type="nucleotide sequence ID" value="NZ_VIGV01000002.1"/>
</dbReference>
<comment type="caution">
    <text evidence="2">The sequence shown here is derived from an EMBL/GenBank/DDBJ whole genome shotgun (WGS) entry which is preliminary data.</text>
</comment>
<evidence type="ECO:0000256" key="1">
    <source>
        <dbReference type="SAM" id="Coils"/>
    </source>
</evidence>
<dbReference type="AlphaFoldDB" id="A0A5C5RS39"/>
<dbReference type="Proteomes" id="UP000319792">
    <property type="component" value="Unassembled WGS sequence"/>
</dbReference>